<dbReference type="PROSITE" id="PS50157">
    <property type="entry name" value="ZINC_FINGER_C2H2_2"/>
    <property type="match status" value="7"/>
</dbReference>
<dbReference type="FunFam" id="3.30.160.60:FF:000247">
    <property type="entry name" value="Zinc finger protein 236"/>
    <property type="match status" value="1"/>
</dbReference>
<feature type="domain" description="C2H2-type" evidence="16">
    <location>
        <begin position="403"/>
        <end position="430"/>
    </location>
</feature>
<dbReference type="PANTHER" id="PTHR24390:SF260">
    <property type="entry name" value="ZINC FINGER PROTEIN 383-RELATED"/>
    <property type="match status" value="1"/>
</dbReference>
<dbReference type="InterPro" id="IPR036236">
    <property type="entry name" value="Znf_C2H2_sf"/>
</dbReference>
<keyword evidence="9" id="KW-0832">Ubl conjugation</keyword>
<gene>
    <name evidence="17" type="ORF">PHYEVI_LOCUS4868</name>
</gene>
<feature type="domain" description="C2H2-type" evidence="16">
    <location>
        <begin position="487"/>
        <end position="514"/>
    </location>
</feature>
<reference evidence="17" key="1">
    <citation type="submission" date="2022-01" db="EMBL/GenBank/DDBJ databases">
        <authorList>
            <person name="King R."/>
        </authorList>
    </citation>
    <scope>NUCLEOTIDE SEQUENCE</scope>
</reference>
<evidence type="ECO:0000256" key="4">
    <source>
        <dbReference type="ARBA" id="ARBA00022499"/>
    </source>
</evidence>
<evidence type="ECO:0000313" key="18">
    <source>
        <dbReference type="Proteomes" id="UP001153712"/>
    </source>
</evidence>
<dbReference type="InterPro" id="IPR013087">
    <property type="entry name" value="Znf_C2H2_type"/>
</dbReference>
<keyword evidence="4" id="KW-1017">Isopeptide bond</keyword>
<dbReference type="GO" id="GO:0000978">
    <property type="term" value="F:RNA polymerase II cis-regulatory region sequence-specific DNA binding"/>
    <property type="evidence" value="ECO:0007669"/>
    <property type="project" value="TreeGrafter"/>
</dbReference>
<dbReference type="Gene3D" id="3.30.160.60">
    <property type="entry name" value="Classic Zinc Finger"/>
    <property type="match status" value="7"/>
</dbReference>
<comment type="subcellular location">
    <subcellularLocation>
        <location evidence="2">Nucleus</location>
    </subcellularLocation>
</comment>
<dbReference type="SMART" id="SM00355">
    <property type="entry name" value="ZnF_C2H2"/>
    <property type="match status" value="7"/>
</dbReference>
<evidence type="ECO:0000259" key="15">
    <source>
        <dbReference type="PROSITE" id="PS50097"/>
    </source>
</evidence>
<dbReference type="FunFam" id="3.30.160.60:FF:000012">
    <property type="entry name" value="RB-associated KRAB zinc finger protein-like"/>
    <property type="match status" value="1"/>
</dbReference>
<dbReference type="Pfam" id="PF00096">
    <property type="entry name" value="zf-C2H2"/>
    <property type="match status" value="7"/>
</dbReference>
<dbReference type="GO" id="GO:0003700">
    <property type="term" value="F:DNA-binding transcription factor activity"/>
    <property type="evidence" value="ECO:0007669"/>
    <property type="project" value="TreeGrafter"/>
</dbReference>
<evidence type="ECO:0000256" key="3">
    <source>
        <dbReference type="ARBA" id="ARBA00006991"/>
    </source>
</evidence>
<evidence type="ECO:0000256" key="12">
    <source>
        <dbReference type="ARBA" id="ARBA00023163"/>
    </source>
</evidence>
<dbReference type="CDD" id="cd18315">
    <property type="entry name" value="BTB_POZ_BAB-like"/>
    <property type="match status" value="1"/>
</dbReference>
<keyword evidence="7 14" id="KW-0863">Zinc-finger</keyword>
<dbReference type="GO" id="GO:0005634">
    <property type="term" value="C:nucleus"/>
    <property type="evidence" value="ECO:0007669"/>
    <property type="project" value="UniProtKB-SubCell"/>
</dbReference>
<evidence type="ECO:0000256" key="14">
    <source>
        <dbReference type="PROSITE-ProRule" id="PRU00042"/>
    </source>
</evidence>
<keyword evidence="10" id="KW-0805">Transcription regulation</keyword>
<dbReference type="FunFam" id="3.30.160.60:FF:000176">
    <property type="entry name" value="zinc finger protein 70"/>
    <property type="match status" value="1"/>
</dbReference>
<evidence type="ECO:0000256" key="2">
    <source>
        <dbReference type="ARBA" id="ARBA00004123"/>
    </source>
</evidence>
<dbReference type="Pfam" id="PF00651">
    <property type="entry name" value="BTB"/>
    <property type="match status" value="1"/>
</dbReference>
<dbReference type="SMART" id="SM00225">
    <property type="entry name" value="BTB"/>
    <property type="match status" value="1"/>
</dbReference>
<keyword evidence="5" id="KW-0479">Metal-binding</keyword>
<sequence length="560" mass="64712">MESLIREGALRVLTSESTCDVILSCQGRRLMAHKVILSVASPIFRELFLDSTADPAVVILPDIPSHIMSLLLDYIYSGSVIVYSNTLHHFLSAAKLLQIKLDYNLRSEDSTQKIECNRTDEEEDPYDRRSTVDYSCRNDRKTKLLKKLPELIPITKIRRMEKFKNTRRPNCCLLPSPWRPRIETVFGNPRDDFVENSDYSVHLSVQQSKFFENDTNNNFQLQSFSRYHQHSRNALDLVEKASSNDQIRQAFQTSTVVSRPPEEVAIDRDKSTKIKPWLLKDASNPPRTFVPDVVNNLKSEESLERIKEEGSSNQIDENRFSNVKTEEQCIGASSECRGVDKEKPFKCKDCGKHFSQLRNFKYHRSVHEGTKEFAAKCSECGKVFNDKGYLSSHMKIHRDKKEYACPHCPKRFNQRVAYNMHLRIHTGIKPHECPTCGKCFSRKMLLKQHQRVHTGERPYSCPECGKTFADRSNMSLHARLHTGVKPYACSMCPKSFTKKHHLKTHMNFHTGLKPYTCQKCGLAFSQSSNMRTHYKKCMLKNRNSESETAAEEEENRREDP</sequence>
<dbReference type="InterPro" id="IPR011333">
    <property type="entry name" value="SKP1/BTB/POZ_sf"/>
</dbReference>
<dbReference type="FunFam" id="3.30.160.60:FF:002343">
    <property type="entry name" value="Zinc finger protein 33A"/>
    <property type="match status" value="1"/>
</dbReference>
<dbReference type="FunFam" id="3.30.160.60:FF:000100">
    <property type="entry name" value="Zinc finger 45-like"/>
    <property type="match status" value="1"/>
</dbReference>
<dbReference type="GO" id="GO:0008270">
    <property type="term" value="F:zinc ion binding"/>
    <property type="evidence" value="ECO:0007669"/>
    <property type="project" value="UniProtKB-KW"/>
</dbReference>
<dbReference type="SUPFAM" id="SSF57667">
    <property type="entry name" value="beta-beta-alpha zinc fingers"/>
    <property type="match status" value="4"/>
</dbReference>
<comment type="similarity">
    <text evidence="3">Belongs to the krueppel C2H2-type zinc-finger protein family.</text>
</comment>
<keyword evidence="8" id="KW-0862">Zinc</keyword>
<evidence type="ECO:0000256" key="11">
    <source>
        <dbReference type="ARBA" id="ARBA00023125"/>
    </source>
</evidence>
<dbReference type="PROSITE" id="PS00028">
    <property type="entry name" value="ZINC_FINGER_C2H2_1"/>
    <property type="match status" value="6"/>
</dbReference>
<accession>A0A9N9XNL9</accession>
<feature type="domain" description="C2H2-type" evidence="16">
    <location>
        <begin position="515"/>
        <end position="543"/>
    </location>
</feature>
<evidence type="ECO:0000259" key="16">
    <source>
        <dbReference type="PROSITE" id="PS50157"/>
    </source>
</evidence>
<evidence type="ECO:0000256" key="7">
    <source>
        <dbReference type="ARBA" id="ARBA00022771"/>
    </source>
</evidence>
<evidence type="ECO:0000313" key="17">
    <source>
        <dbReference type="EMBL" id="CAG9858480.1"/>
    </source>
</evidence>
<evidence type="ECO:0000256" key="10">
    <source>
        <dbReference type="ARBA" id="ARBA00023015"/>
    </source>
</evidence>
<feature type="domain" description="C2H2-type" evidence="16">
    <location>
        <begin position="345"/>
        <end position="372"/>
    </location>
</feature>
<evidence type="ECO:0000256" key="5">
    <source>
        <dbReference type="ARBA" id="ARBA00022723"/>
    </source>
</evidence>
<dbReference type="FunFam" id="3.30.160.60:FF:001498">
    <property type="entry name" value="Zinc finger protein 404"/>
    <property type="match status" value="1"/>
</dbReference>
<dbReference type="SUPFAM" id="SSF54695">
    <property type="entry name" value="POZ domain"/>
    <property type="match status" value="1"/>
</dbReference>
<dbReference type="InterPro" id="IPR000210">
    <property type="entry name" value="BTB/POZ_dom"/>
</dbReference>
<organism evidence="17 18">
    <name type="scientific">Phyllotreta striolata</name>
    <name type="common">Striped flea beetle</name>
    <name type="synonym">Crioceris striolata</name>
    <dbReference type="NCBI Taxonomy" id="444603"/>
    <lineage>
        <taxon>Eukaryota</taxon>
        <taxon>Metazoa</taxon>
        <taxon>Ecdysozoa</taxon>
        <taxon>Arthropoda</taxon>
        <taxon>Hexapoda</taxon>
        <taxon>Insecta</taxon>
        <taxon>Pterygota</taxon>
        <taxon>Neoptera</taxon>
        <taxon>Endopterygota</taxon>
        <taxon>Coleoptera</taxon>
        <taxon>Polyphaga</taxon>
        <taxon>Cucujiformia</taxon>
        <taxon>Chrysomeloidea</taxon>
        <taxon>Chrysomelidae</taxon>
        <taxon>Galerucinae</taxon>
        <taxon>Alticini</taxon>
        <taxon>Phyllotreta</taxon>
    </lineage>
</organism>
<evidence type="ECO:0000256" key="6">
    <source>
        <dbReference type="ARBA" id="ARBA00022737"/>
    </source>
</evidence>
<keyword evidence="6" id="KW-0677">Repeat</keyword>
<feature type="domain" description="C2H2-type" evidence="16">
    <location>
        <begin position="459"/>
        <end position="486"/>
    </location>
</feature>
<evidence type="ECO:0000256" key="8">
    <source>
        <dbReference type="ARBA" id="ARBA00022833"/>
    </source>
</evidence>
<keyword evidence="18" id="KW-1185">Reference proteome</keyword>
<dbReference type="AlphaFoldDB" id="A0A9N9XNL9"/>
<dbReference type="FunFam" id="3.30.160.60:FF:002070">
    <property type="entry name" value="Zinc finger protein"/>
    <property type="match status" value="1"/>
</dbReference>
<dbReference type="GO" id="GO:0006357">
    <property type="term" value="P:regulation of transcription by RNA polymerase II"/>
    <property type="evidence" value="ECO:0007669"/>
    <property type="project" value="TreeGrafter"/>
</dbReference>
<evidence type="ECO:0000256" key="13">
    <source>
        <dbReference type="ARBA" id="ARBA00023242"/>
    </source>
</evidence>
<feature type="domain" description="C2H2-type" evidence="16">
    <location>
        <begin position="375"/>
        <end position="402"/>
    </location>
</feature>
<dbReference type="EMBL" id="OU900095">
    <property type="protein sequence ID" value="CAG9858480.1"/>
    <property type="molecule type" value="Genomic_DNA"/>
</dbReference>
<dbReference type="OrthoDB" id="6077919at2759"/>
<name>A0A9N9XNL9_PHYSR</name>
<evidence type="ECO:0000256" key="1">
    <source>
        <dbReference type="ARBA" id="ARBA00003767"/>
    </source>
</evidence>
<comment type="function">
    <text evidence="1">May be involved in transcriptional regulation.</text>
</comment>
<proteinExistence type="inferred from homology"/>
<keyword evidence="13" id="KW-0539">Nucleus</keyword>
<keyword evidence="12" id="KW-0804">Transcription</keyword>
<feature type="domain" description="C2H2-type" evidence="16">
    <location>
        <begin position="431"/>
        <end position="458"/>
    </location>
</feature>
<dbReference type="Proteomes" id="UP001153712">
    <property type="component" value="Chromosome 2"/>
</dbReference>
<keyword evidence="11" id="KW-0238">DNA-binding</keyword>
<feature type="domain" description="BTB" evidence="15">
    <location>
        <begin position="19"/>
        <end position="84"/>
    </location>
</feature>
<dbReference type="PANTHER" id="PTHR24390">
    <property type="entry name" value="ZINC FINGER PROTEIN"/>
    <property type="match status" value="1"/>
</dbReference>
<protein>
    <submittedName>
        <fullName evidence="17">Uncharacterized protein</fullName>
    </submittedName>
</protein>
<dbReference type="PROSITE" id="PS50097">
    <property type="entry name" value="BTB"/>
    <property type="match status" value="1"/>
</dbReference>
<evidence type="ECO:0000256" key="9">
    <source>
        <dbReference type="ARBA" id="ARBA00022843"/>
    </source>
</evidence>
<dbReference type="Gene3D" id="3.30.710.10">
    <property type="entry name" value="Potassium Channel Kv1.1, Chain A"/>
    <property type="match status" value="1"/>
</dbReference>